<organism evidence="2 3">
    <name type="scientific">Talaromyces proteolyticus</name>
    <dbReference type="NCBI Taxonomy" id="1131652"/>
    <lineage>
        <taxon>Eukaryota</taxon>
        <taxon>Fungi</taxon>
        <taxon>Dikarya</taxon>
        <taxon>Ascomycota</taxon>
        <taxon>Pezizomycotina</taxon>
        <taxon>Eurotiomycetes</taxon>
        <taxon>Eurotiomycetidae</taxon>
        <taxon>Eurotiales</taxon>
        <taxon>Trichocomaceae</taxon>
        <taxon>Talaromyces</taxon>
        <taxon>Talaromyces sect. Bacilispori</taxon>
    </lineage>
</organism>
<accession>A0AAD4PT96</accession>
<keyword evidence="2" id="KW-0808">Transferase</keyword>
<dbReference type="AlphaFoldDB" id="A0AAD4PT96"/>
<dbReference type="Pfam" id="PF13489">
    <property type="entry name" value="Methyltransf_23"/>
    <property type="match status" value="1"/>
</dbReference>
<evidence type="ECO:0000313" key="3">
    <source>
        <dbReference type="Proteomes" id="UP001201262"/>
    </source>
</evidence>
<dbReference type="CDD" id="cd02440">
    <property type="entry name" value="AdoMet_MTases"/>
    <property type="match status" value="1"/>
</dbReference>
<feature type="compositionally biased region" description="Polar residues" evidence="1">
    <location>
        <begin position="39"/>
        <end position="54"/>
    </location>
</feature>
<feature type="region of interest" description="Disordered" evidence="1">
    <location>
        <begin position="1"/>
        <end position="54"/>
    </location>
</feature>
<gene>
    <name evidence="2" type="ORF">BGW36DRAFT_385524</name>
</gene>
<dbReference type="Proteomes" id="UP001201262">
    <property type="component" value="Unassembled WGS sequence"/>
</dbReference>
<evidence type="ECO:0000256" key="1">
    <source>
        <dbReference type="SAM" id="MobiDB-lite"/>
    </source>
</evidence>
<dbReference type="GO" id="GO:0032259">
    <property type="term" value="P:methylation"/>
    <property type="evidence" value="ECO:0007669"/>
    <property type="project" value="UniProtKB-KW"/>
</dbReference>
<dbReference type="PANTHER" id="PTHR43591:SF10">
    <property type="entry name" value="ABC TRANSMEMBRANE TYPE-1 DOMAIN-CONTAINING PROTEIN-RELATED"/>
    <property type="match status" value="1"/>
</dbReference>
<dbReference type="SUPFAM" id="SSF53335">
    <property type="entry name" value="S-adenosyl-L-methionine-dependent methyltransferases"/>
    <property type="match status" value="1"/>
</dbReference>
<dbReference type="GeneID" id="70247206"/>
<dbReference type="PANTHER" id="PTHR43591">
    <property type="entry name" value="METHYLTRANSFERASE"/>
    <property type="match status" value="1"/>
</dbReference>
<name>A0AAD4PT96_9EURO</name>
<proteinExistence type="predicted"/>
<dbReference type="Gene3D" id="3.40.50.150">
    <property type="entry name" value="Vaccinia Virus protein VP39"/>
    <property type="match status" value="1"/>
</dbReference>
<dbReference type="RefSeq" id="XP_046068798.1">
    <property type="nucleotide sequence ID" value="XM_046216919.1"/>
</dbReference>
<comment type="caution">
    <text evidence="2">The sequence shown here is derived from an EMBL/GenBank/DDBJ whole genome shotgun (WGS) entry which is preliminary data.</text>
</comment>
<dbReference type="EMBL" id="JAJTJA010000010">
    <property type="protein sequence ID" value="KAH8692925.1"/>
    <property type="molecule type" value="Genomic_DNA"/>
</dbReference>
<sequence length="359" mass="40513">MSTSNTDNLSSDRRPEADGTSSESTPGLAPDLEEPIEANSPSPSDTDSALGNDWESYTTSVTSSIWNYEYENGRRYHAFRRGQYVIPNDEQEQERLDFLHHIHNMTFGGRLFLAPIGDNPQRVLDVGTGTGIWAINFADTYPSAEVIGIDLSGIQPHWVPPNLHFQIDDIEAEWTFPHSQPFDFIKIRSMAGSIANWEVLLQQAYDHMAPGAWIEVQDFEAWASTDDNSLPDDSNYAEFQRLLDEASTKFGRKMNIAPHHKKAIIDAGFENVVADVKKVPLSPWAKDPKLKELGRYMQVQMLDAVEAYALALLSRVLGWDAIRVHALLAGVRKDLRNLDYHMYSKCHSVYGQKPFKNES</sequence>
<dbReference type="InterPro" id="IPR029063">
    <property type="entry name" value="SAM-dependent_MTases_sf"/>
</dbReference>
<protein>
    <submittedName>
        <fullName evidence="2">Methyltransferase</fullName>
    </submittedName>
</protein>
<dbReference type="GO" id="GO:0008168">
    <property type="term" value="F:methyltransferase activity"/>
    <property type="evidence" value="ECO:0007669"/>
    <property type="project" value="UniProtKB-KW"/>
</dbReference>
<keyword evidence="2" id="KW-0489">Methyltransferase</keyword>
<keyword evidence="3" id="KW-1185">Reference proteome</keyword>
<evidence type="ECO:0000313" key="2">
    <source>
        <dbReference type="EMBL" id="KAH8692925.1"/>
    </source>
</evidence>
<reference evidence="2" key="1">
    <citation type="submission" date="2021-12" db="EMBL/GenBank/DDBJ databases">
        <title>Convergent genome expansion in fungi linked to evolution of root-endophyte symbiosis.</title>
        <authorList>
            <consortium name="DOE Joint Genome Institute"/>
            <person name="Ke Y.-H."/>
            <person name="Bonito G."/>
            <person name="Liao H.-L."/>
            <person name="Looney B."/>
            <person name="Rojas-Flechas A."/>
            <person name="Nash J."/>
            <person name="Hameed K."/>
            <person name="Schadt C."/>
            <person name="Martin F."/>
            <person name="Crous P.W."/>
            <person name="Miettinen O."/>
            <person name="Magnuson J.K."/>
            <person name="Labbe J."/>
            <person name="Jacobson D."/>
            <person name="Doktycz M.J."/>
            <person name="Veneault-Fourrey C."/>
            <person name="Kuo A."/>
            <person name="Mondo S."/>
            <person name="Calhoun S."/>
            <person name="Riley R."/>
            <person name="Ohm R."/>
            <person name="LaButti K."/>
            <person name="Andreopoulos B."/>
            <person name="Pangilinan J."/>
            <person name="Nolan M."/>
            <person name="Tritt A."/>
            <person name="Clum A."/>
            <person name="Lipzen A."/>
            <person name="Daum C."/>
            <person name="Barry K."/>
            <person name="Grigoriev I.V."/>
            <person name="Vilgalys R."/>
        </authorList>
    </citation>
    <scope>NUCLEOTIDE SEQUENCE</scope>
    <source>
        <strain evidence="2">PMI_201</strain>
    </source>
</reference>